<sequence length="460" mass="49803">MSMTRSTSNTTIFPPTPDRSQSATPTSVASKVSEPAPNHTHTTPPCNTNSFLASKLTITHATNPLPVPLPNSPEMWSQKCHTDHMLTCSWSALTGWSDPAIVPFAPLTLSPMSSVLHYATECFEGMKAYRSSHDGRLRLFRPQRNCERMLKSATRVALPGFEPAELRGCIEKFVALEGPRWLPRTERDGEAEPASGSYLYLRPTMIGTGDALGVQRPTGALFFLVAVCFPPLDEPQKAVLPPQAATHTASLPPPLAPLAGVVSTPPPKTDLGVSEAGMRLLASSTDSFGNAKVGANYGPSLVAQGEARAQGYHQILWLFGAEGYVTEAGGSNFMVIWRTKRKDGGAGRLQLVTAPLGDGVILDGVTRASVLELVRERWATTVRPSRAGEAGWRSAGQGEGTVEVEMEMEMEVVERRFTMAEIVEASEEGRGCSRRSAAGPLSLSRRWRRSDFEGWILSCR</sequence>
<protein>
    <recommendedName>
        <fullName evidence="10">Branched-chain-amino-acid aminotransferase</fullName>
    </recommendedName>
</protein>
<dbReference type="Proteomes" id="UP000019373">
    <property type="component" value="Unassembled WGS sequence"/>
</dbReference>
<dbReference type="AlphaFoldDB" id="U1GFS9"/>
<dbReference type="GO" id="GO:0009098">
    <property type="term" value="P:L-leucine biosynthetic process"/>
    <property type="evidence" value="ECO:0007669"/>
    <property type="project" value="TreeGrafter"/>
</dbReference>
<proteinExistence type="inferred from homology"/>
<evidence type="ECO:0000256" key="3">
    <source>
        <dbReference type="ARBA" id="ARBA00022576"/>
    </source>
</evidence>
<dbReference type="Gene3D" id="3.30.470.10">
    <property type="match status" value="1"/>
</dbReference>
<dbReference type="InterPro" id="IPR005786">
    <property type="entry name" value="B_amino_transII"/>
</dbReference>
<comment type="cofactor">
    <cofactor evidence="1">
        <name>pyridoxal 5'-phosphate</name>
        <dbReference type="ChEBI" id="CHEBI:597326"/>
    </cofactor>
</comment>
<keyword evidence="4" id="KW-0808">Transferase</keyword>
<dbReference type="OrthoDB" id="1732691at2759"/>
<evidence type="ECO:0000313" key="9">
    <source>
        <dbReference type="Proteomes" id="UP000019373"/>
    </source>
</evidence>
<organism evidence="8 9">
    <name type="scientific">Endocarpon pusillum (strain Z07020 / HMAS-L-300199)</name>
    <name type="common">Lichen-forming fungus</name>
    <dbReference type="NCBI Taxonomy" id="1263415"/>
    <lineage>
        <taxon>Eukaryota</taxon>
        <taxon>Fungi</taxon>
        <taxon>Dikarya</taxon>
        <taxon>Ascomycota</taxon>
        <taxon>Pezizomycotina</taxon>
        <taxon>Eurotiomycetes</taxon>
        <taxon>Chaetothyriomycetidae</taxon>
        <taxon>Verrucariales</taxon>
        <taxon>Verrucariaceae</taxon>
        <taxon>Endocarpon</taxon>
    </lineage>
</organism>
<dbReference type="OMA" id="GKEEHEW"/>
<dbReference type="PANTHER" id="PTHR11825">
    <property type="entry name" value="SUBGROUP IIII AMINOTRANSFERASE"/>
    <property type="match status" value="1"/>
</dbReference>
<dbReference type="PIRSF" id="PIRSF006468">
    <property type="entry name" value="BCAT1"/>
    <property type="match status" value="1"/>
</dbReference>
<gene>
    <name evidence="8" type="ORF">EPUS_02462</name>
</gene>
<evidence type="ECO:0000256" key="7">
    <source>
        <dbReference type="SAM" id="MobiDB-lite"/>
    </source>
</evidence>
<evidence type="ECO:0000256" key="4">
    <source>
        <dbReference type="ARBA" id="ARBA00022679"/>
    </source>
</evidence>
<keyword evidence="5" id="KW-0663">Pyridoxal phosphate</keyword>
<dbReference type="RefSeq" id="XP_007803654.1">
    <property type="nucleotide sequence ID" value="XM_007805463.1"/>
</dbReference>
<dbReference type="InterPro" id="IPR043132">
    <property type="entry name" value="BCAT-like_C"/>
</dbReference>
<evidence type="ECO:0000256" key="6">
    <source>
        <dbReference type="PIRSR" id="PIRSR006468-1"/>
    </source>
</evidence>
<dbReference type="GO" id="GO:0004084">
    <property type="term" value="F:branched-chain-amino-acid transaminase activity"/>
    <property type="evidence" value="ECO:0007669"/>
    <property type="project" value="InterPro"/>
</dbReference>
<dbReference type="eggNOG" id="KOG0975">
    <property type="taxonomic scope" value="Eukaryota"/>
</dbReference>
<accession>U1GFS9</accession>
<dbReference type="GO" id="GO:0009099">
    <property type="term" value="P:L-valine biosynthetic process"/>
    <property type="evidence" value="ECO:0007669"/>
    <property type="project" value="TreeGrafter"/>
</dbReference>
<evidence type="ECO:0000313" key="8">
    <source>
        <dbReference type="EMBL" id="ERF70596.1"/>
    </source>
</evidence>
<evidence type="ECO:0000256" key="2">
    <source>
        <dbReference type="ARBA" id="ARBA00009320"/>
    </source>
</evidence>
<dbReference type="SUPFAM" id="SSF56752">
    <property type="entry name" value="D-aminoacid aminotransferase-like PLP-dependent enzymes"/>
    <property type="match status" value="1"/>
</dbReference>
<evidence type="ECO:0000256" key="1">
    <source>
        <dbReference type="ARBA" id="ARBA00001933"/>
    </source>
</evidence>
<dbReference type="InterPro" id="IPR001544">
    <property type="entry name" value="Aminotrans_IV"/>
</dbReference>
<dbReference type="InterPro" id="IPR043131">
    <property type="entry name" value="BCAT-like_N"/>
</dbReference>
<keyword evidence="3" id="KW-0032">Aminotransferase</keyword>
<keyword evidence="9" id="KW-1185">Reference proteome</keyword>
<dbReference type="Gene3D" id="3.20.10.10">
    <property type="entry name" value="D-amino Acid Aminotransferase, subunit A, domain 2"/>
    <property type="match status" value="1"/>
</dbReference>
<dbReference type="EMBL" id="KE721301">
    <property type="protein sequence ID" value="ERF70596.1"/>
    <property type="molecule type" value="Genomic_DNA"/>
</dbReference>
<dbReference type="GeneID" id="19237515"/>
<feature type="modified residue" description="N6-(pyridoxal phosphate)lysine" evidence="6">
    <location>
        <position position="292"/>
    </location>
</feature>
<dbReference type="Pfam" id="PF01063">
    <property type="entry name" value="Aminotran_4"/>
    <property type="match status" value="1"/>
</dbReference>
<dbReference type="GO" id="GO:0005739">
    <property type="term" value="C:mitochondrion"/>
    <property type="evidence" value="ECO:0007669"/>
    <property type="project" value="TreeGrafter"/>
</dbReference>
<dbReference type="PANTHER" id="PTHR11825:SF69">
    <property type="entry name" value="BRANCHED-CHAIN-AMINO-ACID AMINOTRANSFERASE"/>
    <property type="match status" value="1"/>
</dbReference>
<reference evidence="9" key="1">
    <citation type="journal article" date="2014" name="BMC Genomics">
        <title>Genome characteristics reveal the impact of lichenization on lichen-forming fungus Endocarpon pusillum Hedwig (Verrucariales, Ascomycota).</title>
        <authorList>
            <person name="Wang Y.-Y."/>
            <person name="Liu B."/>
            <person name="Zhang X.-Y."/>
            <person name="Zhou Q.-M."/>
            <person name="Zhang T."/>
            <person name="Li H."/>
            <person name="Yu Y.-F."/>
            <person name="Zhang X.-L."/>
            <person name="Hao X.-Y."/>
            <person name="Wang M."/>
            <person name="Wang L."/>
            <person name="Wei J.-C."/>
        </authorList>
    </citation>
    <scope>NUCLEOTIDE SEQUENCE [LARGE SCALE GENOMIC DNA]</scope>
    <source>
        <strain evidence="9">Z07020 / HMAS-L-300199</strain>
    </source>
</reference>
<feature type="compositionally biased region" description="Low complexity" evidence="7">
    <location>
        <begin position="35"/>
        <end position="47"/>
    </location>
</feature>
<name>U1GFS9_ENDPU</name>
<evidence type="ECO:0008006" key="10">
    <source>
        <dbReference type="Google" id="ProtNLM"/>
    </source>
</evidence>
<dbReference type="HOGENOM" id="CLU_031922_0_0_1"/>
<evidence type="ECO:0000256" key="5">
    <source>
        <dbReference type="ARBA" id="ARBA00022898"/>
    </source>
</evidence>
<dbReference type="InterPro" id="IPR036038">
    <property type="entry name" value="Aminotransferase-like"/>
</dbReference>
<comment type="similarity">
    <text evidence="2">Belongs to the class-IV pyridoxal-phosphate-dependent aminotransferase family.</text>
</comment>
<feature type="compositionally biased region" description="Polar residues" evidence="7">
    <location>
        <begin position="1"/>
        <end position="30"/>
    </location>
</feature>
<feature type="region of interest" description="Disordered" evidence="7">
    <location>
        <begin position="1"/>
        <end position="47"/>
    </location>
</feature>